<reference evidence="4" key="1">
    <citation type="journal article" date="2019" name="Int. J. Syst. Evol. Microbiol.">
        <title>The Global Catalogue of Microorganisms (GCM) 10K type strain sequencing project: providing services to taxonomists for standard genome sequencing and annotation.</title>
        <authorList>
            <consortium name="The Broad Institute Genomics Platform"/>
            <consortium name="The Broad Institute Genome Sequencing Center for Infectious Disease"/>
            <person name="Wu L."/>
            <person name="Ma J."/>
        </authorList>
    </citation>
    <scope>NUCLEOTIDE SEQUENCE [LARGE SCALE GENOMIC DNA]</scope>
    <source>
        <strain evidence="4">CGMCC 4.7283</strain>
    </source>
</reference>
<gene>
    <name evidence="3" type="ORF">ACFO5X_25930</name>
</gene>
<keyword evidence="4" id="KW-1185">Reference proteome</keyword>
<dbReference type="Pfam" id="PF00353">
    <property type="entry name" value="HemolysinCabind"/>
    <property type="match status" value="4"/>
</dbReference>
<evidence type="ECO:0008006" key="5">
    <source>
        <dbReference type="Google" id="ProtNLM"/>
    </source>
</evidence>
<comment type="subcellular location">
    <subcellularLocation>
        <location evidence="1">Secreted</location>
    </subcellularLocation>
</comment>
<organism evidence="3 4">
    <name type="scientific">Seohaeicola nanhaiensis</name>
    <dbReference type="NCBI Taxonomy" id="1387282"/>
    <lineage>
        <taxon>Bacteria</taxon>
        <taxon>Pseudomonadati</taxon>
        <taxon>Pseudomonadota</taxon>
        <taxon>Alphaproteobacteria</taxon>
        <taxon>Rhodobacterales</taxon>
        <taxon>Roseobacteraceae</taxon>
        <taxon>Seohaeicola</taxon>
    </lineage>
</organism>
<name>A0ABV9KQE8_9RHOB</name>
<dbReference type="EMBL" id="JBHSGI010000034">
    <property type="protein sequence ID" value="MFC4672014.1"/>
    <property type="molecule type" value="Genomic_DNA"/>
</dbReference>
<protein>
    <recommendedName>
        <fullName evidence="5">Calcium-binding protein</fullName>
    </recommendedName>
</protein>
<keyword evidence="2" id="KW-0964">Secreted</keyword>
<dbReference type="PANTHER" id="PTHR38340">
    <property type="entry name" value="S-LAYER PROTEIN"/>
    <property type="match status" value="1"/>
</dbReference>
<evidence type="ECO:0000256" key="1">
    <source>
        <dbReference type="ARBA" id="ARBA00004613"/>
    </source>
</evidence>
<dbReference type="SUPFAM" id="SSF75011">
    <property type="entry name" value="3-carboxy-cis,cis-mucoante lactonizing enzyme"/>
    <property type="match status" value="1"/>
</dbReference>
<dbReference type="SUPFAM" id="SSF51120">
    <property type="entry name" value="beta-Roll"/>
    <property type="match status" value="3"/>
</dbReference>
<dbReference type="InterPro" id="IPR018511">
    <property type="entry name" value="Hemolysin-typ_Ca-bd_CS"/>
</dbReference>
<dbReference type="InterPro" id="IPR015943">
    <property type="entry name" value="WD40/YVTN_repeat-like_dom_sf"/>
</dbReference>
<proteinExistence type="predicted"/>
<evidence type="ECO:0000256" key="2">
    <source>
        <dbReference type="ARBA" id="ARBA00022525"/>
    </source>
</evidence>
<dbReference type="Proteomes" id="UP001595973">
    <property type="component" value="Unassembled WGS sequence"/>
</dbReference>
<accession>A0ABV9KQE8</accession>
<dbReference type="Gene3D" id="2.130.10.10">
    <property type="entry name" value="YVTN repeat-like/Quinoprotein amine dehydrogenase"/>
    <property type="match status" value="1"/>
</dbReference>
<dbReference type="InterPro" id="IPR001343">
    <property type="entry name" value="Hemolysn_Ca-bd"/>
</dbReference>
<sequence length="680" mass="69930">MNILGSLQISDSVVDFNTSPELNGAAAVCTVEIGGTTFVYVAGRDDAGIQILKMSEAGKLTPVGVFEDTNSVFLSGVGDVNIAQVGSNFYLLATSLYEDGLTALKISQGGKTKGQLTVADSIAVSDGNGDLLDYANDIEVFTTPSGTFAAVTAYYSDAVSIYRVALNGSLALVDWARDTEDAGYRLGGTVGSSYLTIGNTSYLYVGAQDDNGVMIFEVANTGKLSFVDVVDLGSIDLNGLTTGSFNGKNYLVLTDSNNGEFEIYTIGADGIPVFASTFDAYEESGNQIYRNYVVKIVEIDGVDFLISQGYADDSVAIYTIGADDRMEIVQRLSSTELNGANDVTYVMIGGRHFLLAAADQADRVTAIEIGGGDDPIVGTEDDDRMIGLVGDDDLIGRAGNDLIKGGAGDDVLSGRLGNDDLQGGAGLDILIGGAGNDTLEGGAGGDVLLGGTGVDRVSYSLSDAAVTVDLTTGRATGGHADGDYLDSIENLTGSRFADTLTGSVLRDVILGGKGNDTIVGKNGNDVLNGMVGHDVLSGGDGNDRLILGGGNDIGKGGTGRDRLVGGAGRDDLDGGDNSDTLLGGAGNDVLKGGTGLDKLNGGAGADIFVFATLDGSDTVEDFEVNVDRIDFSGHDGFNSFADVVAGSFLFQNTTVIGSGANSIQLLGVRIGQLDADDFIF</sequence>
<dbReference type="PRINTS" id="PR00313">
    <property type="entry name" value="CABNDNGRPT"/>
</dbReference>
<dbReference type="PANTHER" id="PTHR38340:SF1">
    <property type="entry name" value="S-LAYER PROTEIN"/>
    <property type="match status" value="1"/>
</dbReference>
<comment type="caution">
    <text evidence="3">The sequence shown here is derived from an EMBL/GenBank/DDBJ whole genome shotgun (WGS) entry which is preliminary data.</text>
</comment>
<dbReference type="PROSITE" id="PS00330">
    <property type="entry name" value="HEMOLYSIN_CALCIUM"/>
    <property type="match status" value="5"/>
</dbReference>
<dbReference type="Gene3D" id="2.150.10.10">
    <property type="entry name" value="Serralysin-like metalloprotease, C-terminal"/>
    <property type="match status" value="3"/>
</dbReference>
<dbReference type="InterPro" id="IPR011049">
    <property type="entry name" value="Serralysin-like_metalloprot_C"/>
</dbReference>
<dbReference type="InterPro" id="IPR050557">
    <property type="entry name" value="RTX_toxin/Mannuronan_C5-epim"/>
</dbReference>
<dbReference type="RefSeq" id="WP_380723160.1">
    <property type="nucleotide sequence ID" value="NZ_JBHSGI010000034.1"/>
</dbReference>
<evidence type="ECO:0000313" key="4">
    <source>
        <dbReference type="Proteomes" id="UP001595973"/>
    </source>
</evidence>
<evidence type="ECO:0000313" key="3">
    <source>
        <dbReference type="EMBL" id="MFC4672014.1"/>
    </source>
</evidence>